<proteinExistence type="predicted"/>
<dbReference type="SUPFAM" id="SSF58069">
    <property type="entry name" value="Virus ectodomain"/>
    <property type="match status" value="1"/>
</dbReference>
<comment type="caution">
    <text evidence="1">The sequence shown here is derived from an EMBL/GenBank/DDBJ whole genome shotgun (WGS) entry which is preliminary data.</text>
</comment>
<dbReference type="Gene3D" id="1.10.287.210">
    <property type="match status" value="1"/>
</dbReference>
<name>A0A401TEI6_CHIPU</name>
<dbReference type="Proteomes" id="UP000287033">
    <property type="component" value="Unassembled WGS sequence"/>
</dbReference>
<reference evidence="1 2" key="1">
    <citation type="journal article" date="2018" name="Nat. Ecol. Evol.">
        <title>Shark genomes provide insights into elasmobranch evolution and the origin of vertebrates.</title>
        <authorList>
            <person name="Hara Y"/>
            <person name="Yamaguchi K"/>
            <person name="Onimaru K"/>
            <person name="Kadota M"/>
            <person name="Koyanagi M"/>
            <person name="Keeley SD"/>
            <person name="Tatsumi K"/>
            <person name="Tanaka K"/>
            <person name="Motone F"/>
            <person name="Kageyama Y"/>
            <person name="Nozu R"/>
            <person name="Adachi N"/>
            <person name="Nishimura O"/>
            <person name="Nakagawa R"/>
            <person name="Tanegashima C"/>
            <person name="Kiyatake I"/>
            <person name="Matsumoto R"/>
            <person name="Murakumo K"/>
            <person name="Nishida K"/>
            <person name="Terakita A"/>
            <person name="Kuratani S"/>
            <person name="Sato K"/>
            <person name="Hyodo S Kuraku.S."/>
        </authorList>
    </citation>
    <scope>NUCLEOTIDE SEQUENCE [LARGE SCALE GENOMIC DNA]</scope>
</reference>
<dbReference type="AlphaFoldDB" id="A0A401TEI6"/>
<organism evidence="1 2">
    <name type="scientific">Chiloscyllium punctatum</name>
    <name type="common">Brownbanded bambooshark</name>
    <name type="synonym">Hemiscyllium punctatum</name>
    <dbReference type="NCBI Taxonomy" id="137246"/>
    <lineage>
        <taxon>Eukaryota</taxon>
        <taxon>Metazoa</taxon>
        <taxon>Chordata</taxon>
        <taxon>Craniata</taxon>
        <taxon>Vertebrata</taxon>
        <taxon>Chondrichthyes</taxon>
        <taxon>Elasmobranchii</taxon>
        <taxon>Galeomorphii</taxon>
        <taxon>Galeoidea</taxon>
        <taxon>Orectolobiformes</taxon>
        <taxon>Hemiscylliidae</taxon>
        <taxon>Chiloscyllium</taxon>
    </lineage>
</organism>
<dbReference type="EMBL" id="BEZZ01056394">
    <property type="protein sequence ID" value="GCC41060.1"/>
    <property type="molecule type" value="Genomic_DNA"/>
</dbReference>
<protein>
    <submittedName>
        <fullName evidence="1">Uncharacterized protein</fullName>
    </submittedName>
</protein>
<evidence type="ECO:0000313" key="1">
    <source>
        <dbReference type="EMBL" id="GCC41060.1"/>
    </source>
</evidence>
<dbReference type="OrthoDB" id="9950230at2759"/>
<dbReference type="STRING" id="137246.A0A401TEI6"/>
<keyword evidence="2" id="KW-1185">Reference proteome</keyword>
<accession>A0A401TEI6</accession>
<evidence type="ECO:0000313" key="2">
    <source>
        <dbReference type="Proteomes" id="UP000287033"/>
    </source>
</evidence>
<sequence length="100" mass="11231">MHHLTSLKHYHPQAKRAITRTDQFLVMSFPLYGIGQAFNELTYMASALEHLANETALEARATGQALAEVPAELVAVRTVALQNRVALDYLLAYREEHVLL</sequence>
<gene>
    <name evidence="1" type="ORF">chiPu_0025317</name>
</gene>